<evidence type="ECO:0000259" key="13">
    <source>
        <dbReference type="Pfam" id="PF13359"/>
    </source>
</evidence>
<dbReference type="EMBL" id="JANEYG010000154">
    <property type="protein sequence ID" value="KAJ8911936.1"/>
    <property type="molecule type" value="Genomic_DNA"/>
</dbReference>
<comment type="caution">
    <text evidence="14">The sequence shown here is derived from an EMBL/GenBank/DDBJ whole genome shotgun (WGS) entry which is preliminary data.</text>
</comment>
<dbReference type="AlphaFoldDB" id="A0AAV8VDM9"/>
<proteinExistence type="inferred from homology"/>
<keyword evidence="7" id="KW-0540">Nuclease</keyword>
<evidence type="ECO:0000256" key="10">
    <source>
        <dbReference type="ARBA" id="ARBA00023242"/>
    </source>
</evidence>
<evidence type="ECO:0000256" key="5">
    <source>
        <dbReference type="ARBA" id="ARBA00015519"/>
    </source>
</evidence>
<dbReference type="GO" id="GO:0016787">
    <property type="term" value="F:hydrolase activity"/>
    <property type="evidence" value="ECO:0007669"/>
    <property type="project" value="UniProtKB-KW"/>
</dbReference>
<evidence type="ECO:0000256" key="12">
    <source>
        <dbReference type="ARBA" id="ARBA00045850"/>
    </source>
</evidence>
<dbReference type="InterPro" id="IPR045249">
    <property type="entry name" value="HARBI1-like"/>
</dbReference>
<dbReference type="GO" id="GO:0004518">
    <property type="term" value="F:nuclease activity"/>
    <property type="evidence" value="ECO:0007669"/>
    <property type="project" value="UniProtKB-KW"/>
</dbReference>
<evidence type="ECO:0000256" key="11">
    <source>
        <dbReference type="ARBA" id="ARBA00030126"/>
    </source>
</evidence>
<evidence type="ECO:0000256" key="4">
    <source>
        <dbReference type="ARBA" id="ARBA00006958"/>
    </source>
</evidence>
<dbReference type="InterPro" id="IPR026103">
    <property type="entry name" value="HARBI1_animal"/>
</dbReference>
<dbReference type="InterPro" id="IPR027806">
    <property type="entry name" value="HARBI1_dom"/>
</dbReference>
<reference evidence="14 15" key="1">
    <citation type="journal article" date="2023" name="Insect Mol. Biol.">
        <title>Genome sequencing provides insights into the evolution of gene families encoding plant cell wall-degrading enzymes in longhorned beetles.</title>
        <authorList>
            <person name="Shin N.R."/>
            <person name="Okamura Y."/>
            <person name="Kirsch R."/>
            <person name="Pauchet Y."/>
        </authorList>
    </citation>
    <scope>NUCLEOTIDE SEQUENCE [LARGE SCALE GENOMIC DNA]</scope>
    <source>
        <strain evidence="14">EAD_L_NR</strain>
    </source>
</reference>
<comment type="subcellular location">
    <subcellularLocation>
        <location evidence="3">Cytoplasm</location>
    </subcellularLocation>
    <subcellularLocation>
        <location evidence="2">Nucleus</location>
    </subcellularLocation>
</comment>
<evidence type="ECO:0000256" key="8">
    <source>
        <dbReference type="ARBA" id="ARBA00022723"/>
    </source>
</evidence>
<name>A0AAV8VDM9_9CUCU</name>
<dbReference type="PANTHER" id="PTHR22930:SF85">
    <property type="entry name" value="GH03217P-RELATED"/>
    <property type="match status" value="1"/>
</dbReference>
<dbReference type="PANTHER" id="PTHR22930">
    <property type="match status" value="1"/>
</dbReference>
<evidence type="ECO:0000256" key="6">
    <source>
        <dbReference type="ARBA" id="ARBA00022490"/>
    </source>
</evidence>
<accession>A0AAV8VDM9</accession>
<feature type="domain" description="DDE Tnp4" evidence="13">
    <location>
        <begin position="159"/>
        <end position="309"/>
    </location>
</feature>
<keyword evidence="9" id="KW-0378">Hydrolase</keyword>
<comment type="cofactor">
    <cofactor evidence="1">
        <name>a divalent metal cation</name>
        <dbReference type="ChEBI" id="CHEBI:60240"/>
    </cofactor>
</comment>
<gene>
    <name evidence="14" type="ORF">NQ315_016278</name>
</gene>
<dbReference type="GO" id="GO:0005634">
    <property type="term" value="C:nucleus"/>
    <property type="evidence" value="ECO:0007669"/>
    <property type="project" value="UniProtKB-SubCell"/>
</dbReference>
<keyword evidence="10" id="KW-0539">Nucleus</keyword>
<organism evidence="14 15">
    <name type="scientific">Exocentrus adspersus</name>
    <dbReference type="NCBI Taxonomy" id="1586481"/>
    <lineage>
        <taxon>Eukaryota</taxon>
        <taxon>Metazoa</taxon>
        <taxon>Ecdysozoa</taxon>
        <taxon>Arthropoda</taxon>
        <taxon>Hexapoda</taxon>
        <taxon>Insecta</taxon>
        <taxon>Pterygota</taxon>
        <taxon>Neoptera</taxon>
        <taxon>Endopterygota</taxon>
        <taxon>Coleoptera</taxon>
        <taxon>Polyphaga</taxon>
        <taxon>Cucujiformia</taxon>
        <taxon>Chrysomeloidea</taxon>
        <taxon>Cerambycidae</taxon>
        <taxon>Lamiinae</taxon>
        <taxon>Acanthocinini</taxon>
        <taxon>Exocentrus</taxon>
    </lineage>
</organism>
<comment type="function">
    <text evidence="12">Transposase-derived protein that may have nuclease activity. Does not have transposase activity.</text>
</comment>
<evidence type="ECO:0000256" key="2">
    <source>
        <dbReference type="ARBA" id="ARBA00004123"/>
    </source>
</evidence>
<dbReference type="Proteomes" id="UP001159042">
    <property type="component" value="Unassembled WGS sequence"/>
</dbReference>
<evidence type="ECO:0000313" key="14">
    <source>
        <dbReference type="EMBL" id="KAJ8911936.1"/>
    </source>
</evidence>
<dbReference type="GO" id="GO:0005737">
    <property type="term" value="C:cytoplasm"/>
    <property type="evidence" value="ECO:0007669"/>
    <property type="project" value="UniProtKB-SubCell"/>
</dbReference>
<evidence type="ECO:0000256" key="7">
    <source>
        <dbReference type="ARBA" id="ARBA00022722"/>
    </source>
</evidence>
<evidence type="ECO:0000256" key="3">
    <source>
        <dbReference type="ARBA" id="ARBA00004496"/>
    </source>
</evidence>
<dbReference type="Pfam" id="PF13359">
    <property type="entry name" value="DDE_Tnp_4"/>
    <property type="match status" value="1"/>
</dbReference>
<comment type="similarity">
    <text evidence="4">Belongs to the HARBI1 family.</text>
</comment>
<evidence type="ECO:0000313" key="15">
    <source>
        <dbReference type="Proteomes" id="UP001159042"/>
    </source>
</evidence>
<keyword evidence="15" id="KW-1185">Reference proteome</keyword>
<evidence type="ECO:0000256" key="1">
    <source>
        <dbReference type="ARBA" id="ARBA00001968"/>
    </source>
</evidence>
<keyword evidence="6" id="KW-0963">Cytoplasm</keyword>
<evidence type="ECO:0000256" key="9">
    <source>
        <dbReference type="ARBA" id="ARBA00022801"/>
    </source>
</evidence>
<protein>
    <recommendedName>
        <fullName evidence="5">Putative nuclease HARBI1</fullName>
    </recommendedName>
    <alternativeName>
        <fullName evidence="11">Harbinger transposase-derived nuclease</fullName>
    </alternativeName>
</protein>
<keyword evidence="8" id="KW-0479">Metal-binding</keyword>
<sequence length="352" mass="40750">MSDIGDSDISDSETSEEDEQLIIMQEARMKNLNYLEEVVPEYSNEVFFEHFRLVVVNTIAERYEATPEFHSNSGPYGDIGALNQVLIYLWYIGHQTASLRDVGDRFNVTISTVHRIIRRLTYFLSNLSPEIILWPNEDGKRISEEHFSQKGFPNIIGAIDGCHIKIDKPQNDPNSYINRKGYYSIQMQAVCDHRRKILDVFIGYPGSVHDSKVFRDSPLQNSLDMKCGRYFLLGDSGYQLQNKLMTPFKDRGNLTRRQQNYNVKLAKNIYVIEHCFGILKQKFRQLYHLKLRNIHLIVHFIRAACVLHNIALDDEVNIVQLANDENDDIEHDEAEDIGARAIRDRIANTLPM</sequence>
<dbReference type="GO" id="GO:0046872">
    <property type="term" value="F:metal ion binding"/>
    <property type="evidence" value="ECO:0007669"/>
    <property type="project" value="UniProtKB-KW"/>
</dbReference>
<dbReference type="PRINTS" id="PR02086">
    <property type="entry name" value="PUTNUCHARBI1"/>
</dbReference>